<comment type="similarity">
    <text evidence="2 6">Belongs to the 2-oxoacid dehydrogenase family.</text>
</comment>
<dbReference type="SUPFAM" id="SSF51230">
    <property type="entry name" value="Single hybrid motif"/>
    <property type="match status" value="1"/>
</dbReference>
<dbReference type="InterPro" id="IPR003016">
    <property type="entry name" value="2-oxoA_DH_lipoyl-BS"/>
</dbReference>
<dbReference type="AlphaFoldDB" id="A0A3S9Z6Q3"/>
<evidence type="ECO:0000256" key="3">
    <source>
        <dbReference type="ARBA" id="ARBA00022679"/>
    </source>
</evidence>
<dbReference type="Pfam" id="PF00364">
    <property type="entry name" value="Biotin_lipoyl"/>
    <property type="match status" value="1"/>
</dbReference>
<dbReference type="SUPFAM" id="SSF47005">
    <property type="entry name" value="Peripheral subunit-binding domain of 2-oxo acid dehydrogenase complex"/>
    <property type="match status" value="1"/>
</dbReference>
<evidence type="ECO:0000256" key="6">
    <source>
        <dbReference type="RuleBase" id="RU003423"/>
    </source>
</evidence>
<dbReference type="Pfam" id="PF00198">
    <property type="entry name" value="2-oxoacid_dh"/>
    <property type="match status" value="1"/>
</dbReference>
<evidence type="ECO:0000256" key="1">
    <source>
        <dbReference type="ARBA" id="ARBA00001938"/>
    </source>
</evidence>
<dbReference type="InterPro" id="IPR000089">
    <property type="entry name" value="Biotin_lipoyl"/>
</dbReference>
<reference evidence="10 12" key="2">
    <citation type="submission" date="2018-12" db="EMBL/GenBank/DDBJ databases">
        <title>Streptomyces griseoviridis F1-27 complete genome.</title>
        <authorList>
            <person name="Mariita R.M."/>
            <person name="Sello J.K."/>
        </authorList>
    </citation>
    <scope>NUCLEOTIDE SEQUENCE [LARGE SCALE GENOMIC DNA]</scope>
    <source>
        <strain evidence="10 12">F1-27</strain>
    </source>
</reference>
<evidence type="ECO:0000313" key="12">
    <source>
        <dbReference type="Proteomes" id="UP000271291"/>
    </source>
</evidence>
<dbReference type="PANTHER" id="PTHR43178:SF5">
    <property type="entry name" value="LIPOAMIDE ACYLTRANSFERASE COMPONENT OF BRANCHED-CHAIN ALPHA-KETO ACID DEHYDROGENASE COMPLEX, MITOCHONDRIAL"/>
    <property type="match status" value="1"/>
</dbReference>
<keyword evidence="3 6" id="KW-0808">Transferase</keyword>
<dbReference type="FunFam" id="2.40.50.100:FF:000036">
    <property type="entry name" value="Dihydrolipoamide acetyltransferase component of pyruvate dehydrogenase complex"/>
    <property type="match status" value="1"/>
</dbReference>
<evidence type="ECO:0000256" key="7">
    <source>
        <dbReference type="SAM" id="MobiDB-lite"/>
    </source>
</evidence>
<dbReference type="PROSITE" id="PS50968">
    <property type="entry name" value="BIOTINYL_LIPOYL"/>
    <property type="match status" value="1"/>
</dbReference>
<dbReference type="InterPro" id="IPR023213">
    <property type="entry name" value="CAT-like_dom_sf"/>
</dbReference>
<dbReference type="CDD" id="cd06849">
    <property type="entry name" value="lipoyl_domain"/>
    <property type="match status" value="1"/>
</dbReference>
<feature type="compositionally biased region" description="Pro residues" evidence="7">
    <location>
        <begin position="174"/>
        <end position="184"/>
    </location>
</feature>
<accession>A0A3S9Z6Q3</accession>
<dbReference type="InterPro" id="IPR004167">
    <property type="entry name" value="PSBD"/>
</dbReference>
<feature type="region of interest" description="Disordered" evidence="7">
    <location>
        <begin position="162"/>
        <end position="189"/>
    </location>
</feature>
<dbReference type="InterPro" id="IPR011053">
    <property type="entry name" value="Single_hybrid_motif"/>
</dbReference>
<evidence type="ECO:0000313" key="13">
    <source>
        <dbReference type="Proteomes" id="UP000501753"/>
    </source>
</evidence>
<dbReference type="PROSITE" id="PS00189">
    <property type="entry name" value="LIPOYL"/>
    <property type="match status" value="1"/>
</dbReference>
<evidence type="ECO:0000313" key="11">
    <source>
        <dbReference type="EMBL" id="QCN89682.1"/>
    </source>
</evidence>
<organism evidence="10 12">
    <name type="scientific">Streptomyces griseoviridis</name>
    <dbReference type="NCBI Taxonomy" id="45398"/>
    <lineage>
        <taxon>Bacteria</taxon>
        <taxon>Bacillati</taxon>
        <taxon>Actinomycetota</taxon>
        <taxon>Actinomycetes</taxon>
        <taxon>Kitasatosporales</taxon>
        <taxon>Streptomycetaceae</taxon>
        <taxon>Streptomyces</taxon>
    </lineage>
</organism>
<dbReference type="PANTHER" id="PTHR43178">
    <property type="entry name" value="DIHYDROLIPOAMIDE ACETYLTRANSFERASE COMPONENT OF PYRUVATE DEHYDROGENASE COMPLEX"/>
    <property type="match status" value="1"/>
</dbReference>
<dbReference type="SUPFAM" id="SSF52777">
    <property type="entry name" value="CoA-dependent acyltransferases"/>
    <property type="match status" value="1"/>
</dbReference>
<dbReference type="Proteomes" id="UP000501753">
    <property type="component" value="Chromosome"/>
</dbReference>
<dbReference type="InterPro" id="IPR001078">
    <property type="entry name" value="2-oxoacid_DH_actylTfrase"/>
</dbReference>
<dbReference type="Pfam" id="PF02817">
    <property type="entry name" value="E3_binding"/>
    <property type="match status" value="1"/>
</dbReference>
<dbReference type="EMBL" id="CP029078">
    <property type="protein sequence ID" value="QCN89682.1"/>
    <property type="molecule type" value="Genomic_DNA"/>
</dbReference>
<dbReference type="EC" id="2.3.1.-" evidence="6"/>
<dbReference type="RefSeq" id="WP_127176374.1">
    <property type="nucleotide sequence ID" value="NZ_CP029078.1"/>
</dbReference>
<dbReference type="InterPro" id="IPR036625">
    <property type="entry name" value="E3-bd_dom_sf"/>
</dbReference>
<name>A0A3S9Z6Q3_STRGD</name>
<feature type="domain" description="Peripheral subunit-binding (PSBD)" evidence="9">
    <location>
        <begin position="127"/>
        <end position="164"/>
    </location>
</feature>
<dbReference type="Gene3D" id="2.40.50.100">
    <property type="match status" value="1"/>
</dbReference>
<dbReference type="KEGG" id="sgd:ELQ87_03545"/>
<evidence type="ECO:0000256" key="2">
    <source>
        <dbReference type="ARBA" id="ARBA00007317"/>
    </source>
</evidence>
<dbReference type="GO" id="GO:0005737">
    <property type="term" value="C:cytoplasm"/>
    <property type="evidence" value="ECO:0007669"/>
    <property type="project" value="TreeGrafter"/>
</dbReference>
<dbReference type="Gene3D" id="3.30.559.10">
    <property type="entry name" value="Chloramphenicol acetyltransferase-like domain"/>
    <property type="match status" value="1"/>
</dbReference>
<dbReference type="GO" id="GO:0016407">
    <property type="term" value="F:acetyltransferase activity"/>
    <property type="evidence" value="ECO:0007669"/>
    <property type="project" value="TreeGrafter"/>
</dbReference>
<feature type="domain" description="Lipoyl-binding" evidence="8">
    <location>
        <begin position="8"/>
        <end position="83"/>
    </location>
</feature>
<comment type="cofactor">
    <cofactor evidence="1 6">
        <name>(R)-lipoate</name>
        <dbReference type="ChEBI" id="CHEBI:83088"/>
    </cofactor>
</comment>
<protein>
    <recommendedName>
        <fullName evidence="6">Dihydrolipoamide acetyltransferase component of pyruvate dehydrogenase complex</fullName>
        <ecNumber evidence="6">2.3.1.-</ecNumber>
    </recommendedName>
</protein>
<evidence type="ECO:0000259" key="9">
    <source>
        <dbReference type="PROSITE" id="PS51826"/>
    </source>
</evidence>
<dbReference type="EMBL" id="CP034687">
    <property type="protein sequence ID" value="AZS83463.1"/>
    <property type="molecule type" value="Genomic_DNA"/>
</dbReference>
<proteinExistence type="inferred from homology"/>
<reference evidence="11 13" key="1">
    <citation type="submission" date="2018-04" db="EMBL/GenBank/DDBJ databases">
        <title>Complete genome sequences of Streptomyces griseoviridis K61 and characterization of antagonistic properties of biological control agents.</title>
        <authorList>
            <person name="Mariita R.M."/>
            <person name="Sello J.K."/>
        </authorList>
    </citation>
    <scope>NUCLEOTIDE SEQUENCE [LARGE SCALE GENOMIC DNA]</scope>
    <source>
        <strain evidence="11 13">K61</strain>
    </source>
</reference>
<evidence type="ECO:0000256" key="4">
    <source>
        <dbReference type="ARBA" id="ARBA00022823"/>
    </source>
</evidence>
<evidence type="ECO:0000256" key="5">
    <source>
        <dbReference type="ARBA" id="ARBA00023315"/>
    </source>
</evidence>
<dbReference type="FunFam" id="3.30.559.10:FF:000007">
    <property type="entry name" value="Dihydrolipoamide acetyltransferase component of pyruvate dehydrogenase complex"/>
    <property type="match status" value="1"/>
</dbReference>
<sequence>MAETAARLREFRMPDVGEGLTEAELLTWYVRPGDTVTDGQTVCEIETAKAVVELPIPFDGTVRELRCAAGQTVAVGAVVITVEEPQAAPNPRQSVLVGYGVAPEAAGRRPRIAAGATARRPAPGSVLAKPPVRKLARDLGVDLAALRPSGPDGVITRDEVRAAAGDRSDAVPPRTGPEPPPAPAVDPRETRVPVCGVRRATAAAVTASAFTAPHVTEFVTVDVTRTVKLVRDLRAEPEFAGRRVGPLLLVARALLVAIERHPEINASWDEAAQEIVRKDYVNLGIAAATPRGLLVPTIKDAHTLPLTALADALAELVAAARAGRTTPAALTGGTVTLTNIGVFAVDSGTPILPPGEAAILAVGAIGSRPWVHKKRVTPRQVVTLSLSFDHRLVDGELGSKVLADVAAVLERPHRLIAWR</sequence>
<dbReference type="InterPro" id="IPR050743">
    <property type="entry name" value="2-oxoacid_DH_E2_comp"/>
</dbReference>
<keyword evidence="13" id="KW-1185">Reference proteome</keyword>
<dbReference type="GO" id="GO:0031405">
    <property type="term" value="F:lipoic acid binding"/>
    <property type="evidence" value="ECO:0007669"/>
    <property type="project" value="TreeGrafter"/>
</dbReference>
<keyword evidence="5 6" id="KW-0012">Acyltransferase</keyword>
<evidence type="ECO:0000313" key="10">
    <source>
        <dbReference type="EMBL" id="AZS83463.1"/>
    </source>
</evidence>
<gene>
    <name evidence="11" type="ORF">DDJ31_35810</name>
    <name evidence="10" type="ORF">ELQ87_03545</name>
</gene>
<keyword evidence="4 6" id="KW-0450">Lipoyl</keyword>
<dbReference type="PROSITE" id="PS51826">
    <property type="entry name" value="PSBD"/>
    <property type="match status" value="1"/>
</dbReference>
<dbReference type="OrthoDB" id="9805770at2"/>
<dbReference type="Gene3D" id="4.10.320.10">
    <property type="entry name" value="E3-binding domain"/>
    <property type="match status" value="1"/>
</dbReference>
<dbReference type="Proteomes" id="UP000271291">
    <property type="component" value="Chromosome"/>
</dbReference>
<evidence type="ECO:0000259" key="8">
    <source>
        <dbReference type="PROSITE" id="PS50968"/>
    </source>
</evidence>